<dbReference type="PANTHER" id="PTHR30590:SF2">
    <property type="entry name" value="INNER MEMBRANE PROTEIN"/>
    <property type="match status" value="1"/>
</dbReference>
<feature type="transmembrane region" description="Helical" evidence="1">
    <location>
        <begin position="306"/>
        <end position="329"/>
    </location>
</feature>
<feature type="transmembrane region" description="Helical" evidence="1">
    <location>
        <begin position="196"/>
        <end position="217"/>
    </location>
</feature>
<keyword evidence="1" id="KW-1133">Transmembrane helix</keyword>
<dbReference type="InterPro" id="IPR007349">
    <property type="entry name" value="DUF418"/>
</dbReference>
<dbReference type="EMBL" id="JAVDYB010000001">
    <property type="protein sequence ID" value="MDR7275825.1"/>
    <property type="molecule type" value="Genomic_DNA"/>
</dbReference>
<organism evidence="3 4">
    <name type="scientific">Catenuloplanes atrovinosus</name>
    <dbReference type="NCBI Taxonomy" id="137266"/>
    <lineage>
        <taxon>Bacteria</taxon>
        <taxon>Bacillati</taxon>
        <taxon>Actinomycetota</taxon>
        <taxon>Actinomycetes</taxon>
        <taxon>Micromonosporales</taxon>
        <taxon>Micromonosporaceae</taxon>
        <taxon>Catenuloplanes</taxon>
    </lineage>
</organism>
<gene>
    <name evidence="3" type="ORF">J2S41_002603</name>
</gene>
<feature type="transmembrane region" description="Helical" evidence="1">
    <location>
        <begin position="261"/>
        <end position="285"/>
    </location>
</feature>
<dbReference type="InterPro" id="IPR052529">
    <property type="entry name" value="Bact_Transport_Assoc"/>
</dbReference>
<keyword evidence="1" id="KW-0472">Membrane</keyword>
<evidence type="ECO:0000313" key="3">
    <source>
        <dbReference type="EMBL" id="MDR7275825.1"/>
    </source>
</evidence>
<feature type="transmembrane region" description="Helical" evidence="1">
    <location>
        <begin position="135"/>
        <end position="154"/>
    </location>
</feature>
<evidence type="ECO:0000313" key="4">
    <source>
        <dbReference type="Proteomes" id="UP001183643"/>
    </source>
</evidence>
<protein>
    <recommendedName>
        <fullName evidence="2">DUF418 domain-containing protein</fullName>
    </recommendedName>
</protein>
<reference evidence="3" key="1">
    <citation type="submission" date="2023-07" db="EMBL/GenBank/DDBJ databases">
        <title>Sequencing the genomes of 1000 actinobacteria strains.</title>
        <authorList>
            <person name="Klenk H.-P."/>
        </authorList>
    </citation>
    <scope>NUCLEOTIDE SEQUENCE</scope>
    <source>
        <strain evidence="3">DSM 44707</strain>
    </source>
</reference>
<accession>A0AAE3YLQ2</accession>
<comment type="caution">
    <text evidence="3">The sequence shown here is derived from an EMBL/GenBank/DDBJ whole genome shotgun (WGS) entry which is preliminary data.</text>
</comment>
<feature type="transmembrane region" description="Helical" evidence="1">
    <location>
        <begin position="58"/>
        <end position="76"/>
    </location>
</feature>
<feature type="domain" description="DUF418" evidence="2">
    <location>
        <begin position="218"/>
        <end position="372"/>
    </location>
</feature>
<feature type="transmembrane region" description="Helical" evidence="1">
    <location>
        <begin position="237"/>
        <end position="255"/>
    </location>
</feature>
<feature type="transmembrane region" description="Helical" evidence="1">
    <location>
        <begin position="111"/>
        <end position="128"/>
    </location>
</feature>
<dbReference type="Proteomes" id="UP001183643">
    <property type="component" value="Unassembled WGS sequence"/>
</dbReference>
<dbReference type="Pfam" id="PF04235">
    <property type="entry name" value="DUF418"/>
    <property type="match status" value="1"/>
</dbReference>
<dbReference type="RefSeq" id="WP_310367260.1">
    <property type="nucleotide sequence ID" value="NZ_JAVDYB010000001.1"/>
</dbReference>
<evidence type="ECO:0000259" key="2">
    <source>
        <dbReference type="Pfam" id="PF04235"/>
    </source>
</evidence>
<keyword evidence="4" id="KW-1185">Reference proteome</keyword>
<feature type="transmembrane region" description="Helical" evidence="1">
    <location>
        <begin position="12"/>
        <end position="30"/>
    </location>
</feature>
<sequence length="383" mass="40287">MARSVDVDAVRGFALFGIFVVNVTFMASGYPGNLADDPRFASFADEAVRTLSSVFVDMKFYVLFSFLFGYSFAMQLRSAGPAFPARMLRRIAGLFVLGALHTVFLYGGDILTTYAVACLILFLMRHVRDVTAIRTAVIIYAVVVAGLVTSALTLDASAFLPGAAEAQATAAAQTREMATGGWGTRIGHNLAGLPLLLIQAVSLQGPTALALFLLGMVAGRRDRLAHIRGDEPVLRRLQLIGFPVGLTGGLIYALGGGNSGTLAVAASVVTAPLLSAAYVATLLRIMHTPRGTAVRAALAPAGRMALTNYLGQSVIGLLLFTGIGLGLAGTFSPPALLLLAAAVFAAQAAASTLWLRHFRYGPAEWALRWLTHAHRPSLSGTPT</sequence>
<keyword evidence="1" id="KW-0812">Transmembrane</keyword>
<dbReference type="PANTHER" id="PTHR30590">
    <property type="entry name" value="INNER MEMBRANE PROTEIN"/>
    <property type="match status" value="1"/>
</dbReference>
<proteinExistence type="predicted"/>
<feature type="transmembrane region" description="Helical" evidence="1">
    <location>
        <begin position="335"/>
        <end position="355"/>
    </location>
</feature>
<dbReference type="AlphaFoldDB" id="A0AAE3YLQ2"/>
<evidence type="ECO:0000256" key="1">
    <source>
        <dbReference type="SAM" id="Phobius"/>
    </source>
</evidence>
<name>A0AAE3YLQ2_9ACTN</name>